<proteinExistence type="predicted"/>
<accession>A0A195EUP3</accession>
<name>A0A195EUP3_9HYME</name>
<organism evidence="2 3">
    <name type="scientific">Trachymyrmex septentrionalis</name>
    <dbReference type="NCBI Taxonomy" id="34720"/>
    <lineage>
        <taxon>Eukaryota</taxon>
        <taxon>Metazoa</taxon>
        <taxon>Ecdysozoa</taxon>
        <taxon>Arthropoda</taxon>
        <taxon>Hexapoda</taxon>
        <taxon>Insecta</taxon>
        <taxon>Pterygota</taxon>
        <taxon>Neoptera</taxon>
        <taxon>Endopterygota</taxon>
        <taxon>Hymenoptera</taxon>
        <taxon>Apocrita</taxon>
        <taxon>Aculeata</taxon>
        <taxon>Formicoidea</taxon>
        <taxon>Formicidae</taxon>
        <taxon>Myrmicinae</taxon>
        <taxon>Trachymyrmex</taxon>
    </lineage>
</organism>
<dbReference type="EMBL" id="KQ981975">
    <property type="protein sequence ID" value="KYN31617.1"/>
    <property type="molecule type" value="Genomic_DNA"/>
</dbReference>
<dbReference type="InterPro" id="IPR048365">
    <property type="entry name" value="TNP-like_RNaseH_N"/>
</dbReference>
<protein>
    <recommendedName>
        <fullName evidence="1">Transposable element P transposase-like RNase H domain-containing protein</fullName>
    </recommendedName>
</protein>
<keyword evidence="3" id="KW-1185">Reference proteome</keyword>
<evidence type="ECO:0000259" key="1">
    <source>
        <dbReference type="Pfam" id="PF21787"/>
    </source>
</evidence>
<dbReference type="AlphaFoldDB" id="A0A195EUP3"/>
<reference evidence="2 3" key="1">
    <citation type="submission" date="2016-03" db="EMBL/GenBank/DDBJ databases">
        <title>Trachymyrmex septentrionalis WGS genome.</title>
        <authorList>
            <person name="Nygaard S."/>
            <person name="Hu H."/>
            <person name="Boomsma J."/>
            <person name="Zhang G."/>
        </authorList>
    </citation>
    <scope>NUCLEOTIDE SEQUENCE [LARGE SCALE GENOMIC DNA]</scope>
    <source>
        <strain evidence="2">Tsep2-gDNA-1</strain>
        <tissue evidence="2">Whole body</tissue>
    </source>
</reference>
<dbReference type="STRING" id="34720.A0A195EUP3"/>
<evidence type="ECO:0000313" key="2">
    <source>
        <dbReference type="EMBL" id="KYN31617.1"/>
    </source>
</evidence>
<dbReference type="Pfam" id="PF21787">
    <property type="entry name" value="TNP-like_RNaseH_N"/>
    <property type="match status" value="1"/>
</dbReference>
<sequence length="218" mass="25696">MKLSKTLYFNRKSLKVKGFVDWVNTLWKNKKKEDHILVLMFQPFKRTYIQCLAYFLSVGNTSASIIHKIIMECIILIEQSGLKVDAVISDGISWNRSMWKIFGVTEECVSIQYIVDTERHLWFISDFPHLIKYLRNYFSQFDRYAGIWMTVHYDLNDADGSIKMCKRINALITAMNSRTPKNSLPGNEMYKVIITQEIEEEREELTQEEEVELGEKEE</sequence>
<dbReference type="Proteomes" id="UP000078541">
    <property type="component" value="Unassembled WGS sequence"/>
</dbReference>
<feature type="domain" description="Transposable element P transposase-like RNase H" evidence="1">
    <location>
        <begin position="1"/>
        <end position="103"/>
    </location>
</feature>
<gene>
    <name evidence="2" type="ORF">ALC56_14115</name>
</gene>
<evidence type="ECO:0000313" key="3">
    <source>
        <dbReference type="Proteomes" id="UP000078541"/>
    </source>
</evidence>